<accession>A0A346ACX9</accession>
<proteinExistence type="predicted"/>
<feature type="transmembrane region" description="Helical" evidence="1">
    <location>
        <begin position="114"/>
        <end position="135"/>
    </location>
</feature>
<feature type="transmembrane region" description="Helical" evidence="1">
    <location>
        <begin position="6"/>
        <end position="34"/>
    </location>
</feature>
<feature type="transmembrane region" description="Helical" evidence="1">
    <location>
        <begin position="46"/>
        <end position="65"/>
    </location>
</feature>
<feature type="transmembrane region" description="Helical" evidence="1">
    <location>
        <begin position="196"/>
        <end position="220"/>
    </location>
</feature>
<protein>
    <recommendedName>
        <fullName evidence="3">O-antigen polymerase</fullName>
    </recommendedName>
</protein>
<evidence type="ECO:0008006" key="3">
    <source>
        <dbReference type="Google" id="ProtNLM"/>
    </source>
</evidence>
<dbReference type="AlphaFoldDB" id="A0A346ACX9"/>
<name>A0A346ACX9_AERHY</name>
<keyword evidence="1" id="KW-1133">Transmembrane helix</keyword>
<keyword evidence="1" id="KW-0472">Membrane</keyword>
<reference evidence="2" key="1">
    <citation type="submission" date="2018-06" db="EMBL/GenBank/DDBJ databases">
        <title>Genetic diversity of the Aeromonas Hydrophila O antigens and development of a suspension array for serotype detection.</title>
        <authorList>
            <person name="Cao H."/>
            <person name="Liu B."/>
        </authorList>
    </citation>
    <scope>NUCLEOTIDE SEQUENCE</scope>
    <source>
        <strain evidence="2">G5388</strain>
    </source>
</reference>
<feature type="transmembrane region" description="Helical" evidence="1">
    <location>
        <begin position="357"/>
        <end position="379"/>
    </location>
</feature>
<gene>
    <name evidence="2" type="primary">orf4</name>
</gene>
<keyword evidence="1" id="KW-0812">Transmembrane</keyword>
<feature type="transmembrane region" description="Helical" evidence="1">
    <location>
        <begin position="85"/>
        <end position="102"/>
    </location>
</feature>
<dbReference type="EMBL" id="MH449684">
    <property type="protein sequence ID" value="AXL05091.1"/>
    <property type="molecule type" value="Genomic_DNA"/>
</dbReference>
<sequence length="394" mass="44906">MLFLSIFFATLANHSGATIYISLIFLIAHVALFGRLRELIKLPIKSYFIACLFVIVSALLFLFGIPEYQPAQEFVDAFSANFAKYILLILLVYFYAHVYHTFREKFINSVHYVLLFHVALFSIQFVVAYGSGYYIDYVAPFTGEVSRYKIYGVESIDGLYRCTGFYIEPSTYAVSIFSLSVILISSDFDRYKKSIIISSISILMSLSTISFLIVILYWGLYFIRRYFSVKYLPVVLIGVPLLLFFVSQSNLYKIQIEKATNTSGIRFALLDAVLERPPSLMIMGSGLYAIERTITDGSKGSCMEGSDCSTQINRKYASPSDSGLLLYLFIKFGIFSIPILLYIILPFFSDYNKMSGVFVILLTKIQFAFPLIWLVVIVFRAKNEKNHRNHKLAS</sequence>
<evidence type="ECO:0000256" key="1">
    <source>
        <dbReference type="SAM" id="Phobius"/>
    </source>
</evidence>
<feature type="transmembrane region" description="Helical" evidence="1">
    <location>
        <begin position="226"/>
        <end position="246"/>
    </location>
</feature>
<feature type="transmembrane region" description="Helical" evidence="1">
    <location>
        <begin position="324"/>
        <end position="345"/>
    </location>
</feature>
<evidence type="ECO:0000313" key="2">
    <source>
        <dbReference type="EMBL" id="AXL05091.1"/>
    </source>
</evidence>
<organism evidence="2">
    <name type="scientific">Aeromonas hydrophila</name>
    <dbReference type="NCBI Taxonomy" id="644"/>
    <lineage>
        <taxon>Bacteria</taxon>
        <taxon>Pseudomonadati</taxon>
        <taxon>Pseudomonadota</taxon>
        <taxon>Gammaproteobacteria</taxon>
        <taxon>Aeromonadales</taxon>
        <taxon>Aeromonadaceae</taxon>
        <taxon>Aeromonas</taxon>
    </lineage>
</organism>
<feature type="transmembrane region" description="Helical" evidence="1">
    <location>
        <begin position="165"/>
        <end position="184"/>
    </location>
</feature>